<name>A0A2P2J5A4_RHIMU</name>
<organism evidence="1">
    <name type="scientific">Rhizophora mucronata</name>
    <name type="common">Asiatic mangrove</name>
    <dbReference type="NCBI Taxonomy" id="61149"/>
    <lineage>
        <taxon>Eukaryota</taxon>
        <taxon>Viridiplantae</taxon>
        <taxon>Streptophyta</taxon>
        <taxon>Embryophyta</taxon>
        <taxon>Tracheophyta</taxon>
        <taxon>Spermatophyta</taxon>
        <taxon>Magnoliopsida</taxon>
        <taxon>eudicotyledons</taxon>
        <taxon>Gunneridae</taxon>
        <taxon>Pentapetalae</taxon>
        <taxon>rosids</taxon>
        <taxon>fabids</taxon>
        <taxon>Malpighiales</taxon>
        <taxon>Rhizophoraceae</taxon>
        <taxon>Rhizophora</taxon>
    </lineage>
</organism>
<protein>
    <submittedName>
        <fullName evidence="1">Uncharacterized protein</fullName>
    </submittedName>
</protein>
<dbReference type="EMBL" id="GGEC01008146">
    <property type="protein sequence ID" value="MBW88629.1"/>
    <property type="molecule type" value="Transcribed_RNA"/>
</dbReference>
<proteinExistence type="predicted"/>
<sequence>MIIVPSHDYLM</sequence>
<accession>A0A2P2J5A4</accession>
<evidence type="ECO:0000313" key="1">
    <source>
        <dbReference type="EMBL" id="MBW88629.1"/>
    </source>
</evidence>
<reference evidence="1" key="1">
    <citation type="submission" date="2018-02" db="EMBL/GenBank/DDBJ databases">
        <title>Rhizophora mucronata_Transcriptome.</title>
        <authorList>
            <person name="Meera S.P."/>
            <person name="Sreeshan A."/>
            <person name="Augustine A."/>
        </authorList>
    </citation>
    <scope>NUCLEOTIDE SEQUENCE</scope>
    <source>
        <tissue evidence="1">Leaf</tissue>
    </source>
</reference>